<gene>
    <name evidence="1" type="ORF">ACFQRG_03710</name>
</gene>
<dbReference type="RefSeq" id="WP_380963735.1">
    <property type="nucleotide sequence ID" value="NZ_JBHTCO010000004.1"/>
</dbReference>
<comment type="caution">
    <text evidence="1">The sequence shown here is derived from an EMBL/GenBank/DDBJ whole genome shotgun (WGS) entry which is preliminary data.</text>
</comment>
<sequence>MKSRPKIIKKIERIFDIQISCNPNQKTLFRAYDILLKSKVILSLECFLDNDLKEPIYLLWYLKENAVDSVEILFDKKRLKQVKFIKQIFSPNGNTI</sequence>
<evidence type="ECO:0000313" key="1">
    <source>
        <dbReference type="EMBL" id="MFC7392078.1"/>
    </source>
</evidence>
<accession>A0ABW2PXH6</accession>
<evidence type="ECO:0000313" key="2">
    <source>
        <dbReference type="Proteomes" id="UP001596505"/>
    </source>
</evidence>
<proteinExistence type="predicted"/>
<name>A0ABW2PXH6_9BACL</name>
<dbReference type="Proteomes" id="UP001596505">
    <property type="component" value="Unassembled WGS sequence"/>
</dbReference>
<reference evidence="2" key="1">
    <citation type="journal article" date="2019" name="Int. J. Syst. Evol. Microbiol.">
        <title>The Global Catalogue of Microorganisms (GCM) 10K type strain sequencing project: providing services to taxonomists for standard genome sequencing and annotation.</title>
        <authorList>
            <consortium name="The Broad Institute Genomics Platform"/>
            <consortium name="The Broad Institute Genome Sequencing Center for Infectious Disease"/>
            <person name="Wu L."/>
            <person name="Ma J."/>
        </authorList>
    </citation>
    <scope>NUCLEOTIDE SEQUENCE [LARGE SCALE GENOMIC DNA]</scope>
    <source>
        <strain evidence="2">CGMCC 1.16305</strain>
    </source>
</reference>
<protein>
    <submittedName>
        <fullName evidence="1">Uncharacterized protein</fullName>
    </submittedName>
</protein>
<keyword evidence="2" id="KW-1185">Reference proteome</keyword>
<organism evidence="1 2">
    <name type="scientific">Scopulibacillus cellulosilyticus</name>
    <dbReference type="NCBI Taxonomy" id="2665665"/>
    <lineage>
        <taxon>Bacteria</taxon>
        <taxon>Bacillati</taxon>
        <taxon>Bacillota</taxon>
        <taxon>Bacilli</taxon>
        <taxon>Bacillales</taxon>
        <taxon>Sporolactobacillaceae</taxon>
        <taxon>Scopulibacillus</taxon>
    </lineage>
</organism>
<dbReference type="EMBL" id="JBHTCO010000004">
    <property type="protein sequence ID" value="MFC7392078.1"/>
    <property type="molecule type" value="Genomic_DNA"/>
</dbReference>